<dbReference type="InterPro" id="IPR006202">
    <property type="entry name" value="Neur_chan_lig-bd"/>
</dbReference>
<dbReference type="InterPro" id="IPR036734">
    <property type="entry name" value="Neur_chan_lig-bd_sf"/>
</dbReference>
<dbReference type="GO" id="GO:0005230">
    <property type="term" value="F:extracellular ligand-gated monoatomic ion channel activity"/>
    <property type="evidence" value="ECO:0007669"/>
    <property type="project" value="InterPro"/>
</dbReference>
<evidence type="ECO:0000313" key="4">
    <source>
        <dbReference type="Proteomes" id="UP000735302"/>
    </source>
</evidence>
<keyword evidence="4" id="KW-1185">Reference proteome</keyword>
<keyword evidence="3" id="KW-0675">Receptor</keyword>
<name>A0AAV4CWF4_9GAST</name>
<gene>
    <name evidence="3" type="ORF">PoB_006273300</name>
</gene>
<reference evidence="3 4" key="1">
    <citation type="journal article" date="2021" name="Elife">
        <title>Chloroplast acquisition without the gene transfer in kleptoplastic sea slugs, Plakobranchus ocellatus.</title>
        <authorList>
            <person name="Maeda T."/>
            <person name="Takahashi S."/>
            <person name="Yoshida T."/>
            <person name="Shimamura S."/>
            <person name="Takaki Y."/>
            <person name="Nagai Y."/>
            <person name="Toyoda A."/>
            <person name="Suzuki Y."/>
            <person name="Arimoto A."/>
            <person name="Ishii H."/>
            <person name="Satoh N."/>
            <person name="Nishiyama T."/>
            <person name="Hasebe M."/>
            <person name="Maruyama T."/>
            <person name="Minagawa J."/>
            <person name="Obokata J."/>
            <person name="Shigenobu S."/>
        </authorList>
    </citation>
    <scope>NUCLEOTIDE SEQUENCE [LARGE SCALE GENOMIC DNA]</scope>
</reference>
<evidence type="ECO:0000313" key="3">
    <source>
        <dbReference type="EMBL" id="GFO36228.1"/>
    </source>
</evidence>
<dbReference type="GO" id="GO:0016020">
    <property type="term" value="C:membrane"/>
    <property type="evidence" value="ECO:0007669"/>
    <property type="project" value="InterPro"/>
</dbReference>
<dbReference type="Proteomes" id="UP000735302">
    <property type="component" value="Unassembled WGS sequence"/>
</dbReference>
<keyword evidence="1" id="KW-0732">Signal</keyword>
<proteinExistence type="predicted"/>
<accession>A0AAV4CWF4</accession>
<comment type="caution">
    <text evidence="3">The sequence shown here is derived from an EMBL/GenBank/DDBJ whole genome shotgun (WGS) entry which is preliminary data.</text>
</comment>
<dbReference type="Pfam" id="PF02931">
    <property type="entry name" value="Neur_chan_LBD"/>
    <property type="match status" value="1"/>
</dbReference>
<dbReference type="AlphaFoldDB" id="A0AAV4CWF4"/>
<feature type="chain" id="PRO_5043461480" evidence="1">
    <location>
        <begin position="23"/>
        <end position="74"/>
    </location>
</feature>
<feature type="signal peptide" evidence="1">
    <location>
        <begin position="1"/>
        <end position="22"/>
    </location>
</feature>
<evidence type="ECO:0000259" key="2">
    <source>
        <dbReference type="Pfam" id="PF02931"/>
    </source>
</evidence>
<dbReference type="EMBL" id="BLXT01007044">
    <property type="protein sequence ID" value="GFO36228.1"/>
    <property type="molecule type" value="Genomic_DNA"/>
</dbReference>
<organism evidence="3 4">
    <name type="scientific">Plakobranchus ocellatus</name>
    <dbReference type="NCBI Taxonomy" id="259542"/>
    <lineage>
        <taxon>Eukaryota</taxon>
        <taxon>Metazoa</taxon>
        <taxon>Spiralia</taxon>
        <taxon>Lophotrochozoa</taxon>
        <taxon>Mollusca</taxon>
        <taxon>Gastropoda</taxon>
        <taxon>Heterobranchia</taxon>
        <taxon>Euthyneura</taxon>
        <taxon>Panpulmonata</taxon>
        <taxon>Sacoglossa</taxon>
        <taxon>Placobranchoidea</taxon>
        <taxon>Plakobranchidae</taxon>
        <taxon>Plakobranchus</taxon>
    </lineage>
</organism>
<dbReference type="SUPFAM" id="SSF63712">
    <property type="entry name" value="Nicotinic receptor ligand binding domain-like"/>
    <property type="match status" value="1"/>
</dbReference>
<dbReference type="Gene3D" id="2.70.170.10">
    <property type="entry name" value="Neurotransmitter-gated ion-channel ligand-binding domain"/>
    <property type="match status" value="1"/>
</dbReference>
<feature type="domain" description="Neurotransmitter-gated ion-channel ligand-binding" evidence="2">
    <location>
        <begin position="27"/>
        <end position="67"/>
    </location>
</feature>
<protein>
    <submittedName>
        <fullName evidence="3">Nicotinic acetylcholine receptor subunit alpha 6</fullName>
    </submittedName>
</protein>
<sequence length="74" mass="8510">MKSQNILFVVTAFLYCLQVCQCGEWERAVLDHLFADGRYNPHERPVENESEPIQVTFGIILQQLIDVVGTFLIL</sequence>
<evidence type="ECO:0000256" key="1">
    <source>
        <dbReference type="SAM" id="SignalP"/>
    </source>
</evidence>